<gene>
    <name evidence="1" type="ORF">FGO68_gene11268</name>
</gene>
<organism evidence="1 2">
    <name type="scientific">Halteria grandinella</name>
    <dbReference type="NCBI Taxonomy" id="5974"/>
    <lineage>
        <taxon>Eukaryota</taxon>
        <taxon>Sar</taxon>
        <taxon>Alveolata</taxon>
        <taxon>Ciliophora</taxon>
        <taxon>Intramacronucleata</taxon>
        <taxon>Spirotrichea</taxon>
        <taxon>Stichotrichia</taxon>
        <taxon>Sporadotrichida</taxon>
        <taxon>Halteriidae</taxon>
        <taxon>Halteria</taxon>
    </lineage>
</organism>
<evidence type="ECO:0000313" key="1">
    <source>
        <dbReference type="EMBL" id="TNV80394.1"/>
    </source>
</evidence>
<sequence length="276" mass="32924">MKQQEQIYFEEYRQVKSQLQRVEKNETLGASPTRQIKSQMLDAQIKESLKLQEDVRTRIKFNDVRLLAKSKTESEKHKVLDLETVKLQALKSLQQDLDLTTQKQLRLATELERMTQSTLSYQDSLTLVSQKTDKYIWLGKKYGLNFEDAEQAREILEREYCKEVVLASEFQMGIVRDSRRAMERKYRTEMNEIGKKKWELVEALDQRQKELKKMDMKLNKRVQDYTLLRMEFEFKRNPPNITQYLEVSEDSHIVHYSDQREGHDQSNVFLTNLTDL</sequence>
<name>A0A8J8NUE0_HALGN</name>
<accession>A0A8J8NUE0</accession>
<keyword evidence="2" id="KW-1185">Reference proteome</keyword>
<reference evidence="1" key="1">
    <citation type="submission" date="2019-06" db="EMBL/GenBank/DDBJ databases">
        <authorList>
            <person name="Zheng W."/>
        </authorList>
    </citation>
    <scope>NUCLEOTIDE SEQUENCE</scope>
    <source>
        <strain evidence="1">QDHG01</strain>
    </source>
</reference>
<dbReference type="Proteomes" id="UP000785679">
    <property type="component" value="Unassembled WGS sequence"/>
</dbReference>
<protein>
    <submittedName>
        <fullName evidence="1">Uncharacterized protein</fullName>
    </submittedName>
</protein>
<dbReference type="EMBL" id="RRYP01007565">
    <property type="protein sequence ID" value="TNV80394.1"/>
    <property type="molecule type" value="Genomic_DNA"/>
</dbReference>
<dbReference type="OrthoDB" id="10670820at2759"/>
<comment type="caution">
    <text evidence="1">The sequence shown here is derived from an EMBL/GenBank/DDBJ whole genome shotgun (WGS) entry which is preliminary data.</text>
</comment>
<dbReference type="AlphaFoldDB" id="A0A8J8NUE0"/>
<evidence type="ECO:0000313" key="2">
    <source>
        <dbReference type="Proteomes" id="UP000785679"/>
    </source>
</evidence>
<proteinExistence type="predicted"/>